<keyword evidence="5" id="KW-1185">Reference proteome</keyword>
<dbReference type="AlphaFoldDB" id="H6L850"/>
<dbReference type="EMBL" id="CP002831">
    <property type="protein sequence ID" value="AFC25378.1"/>
    <property type="molecule type" value="Genomic_DNA"/>
</dbReference>
<name>H6L850_SAPGL</name>
<organism evidence="4 5">
    <name type="scientific">Saprospira grandis (strain Lewin)</name>
    <dbReference type="NCBI Taxonomy" id="984262"/>
    <lineage>
        <taxon>Bacteria</taxon>
        <taxon>Pseudomonadati</taxon>
        <taxon>Bacteroidota</taxon>
        <taxon>Saprospiria</taxon>
        <taxon>Saprospirales</taxon>
        <taxon>Saprospiraceae</taxon>
        <taxon>Saprospira</taxon>
    </lineage>
</organism>
<dbReference type="GO" id="GO:0090313">
    <property type="term" value="P:regulation of protein targeting to membrane"/>
    <property type="evidence" value="ECO:0007669"/>
    <property type="project" value="TreeGrafter"/>
</dbReference>
<dbReference type="STRING" id="984262.SGRA_2650"/>
<dbReference type="InterPro" id="IPR007844">
    <property type="entry name" value="AsmA"/>
</dbReference>
<evidence type="ECO:0000256" key="2">
    <source>
        <dbReference type="SAM" id="Phobius"/>
    </source>
</evidence>
<dbReference type="GO" id="GO:0005886">
    <property type="term" value="C:plasma membrane"/>
    <property type="evidence" value="ECO:0007669"/>
    <property type="project" value="TreeGrafter"/>
</dbReference>
<evidence type="ECO:0000259" key="3">
    <source>
        <dbReference type="Pfam" id="PF05170"/>
    </source>
</evidence>
<evidence type="ECO:0000313" key="5">
    <source>
        <dbReference type="Proteomes" id="UP000007519"/>
    </source>
</evidence>
<reference evidence="4 5" key="1">
    <citation type="journal article" date="2012" name="Stand. Genomic Sci.">
        <title>Complete genome sequencing and analysis of Saprospira grandis str. Lewin, a predatory marine bacterium.</title>
        <authorList>
            <person name="Saw J.H."/>
            <person name="Yuryev A."/>
            <person name="Kanbe M."/>
            <person name="Hou S."/>
            <person name="Young A.G."/>
            <person name="Aizawa S."/>
            <person name="Alam M."/>
        </authorList>
    </citation>
    <scope>NUCLEOTIDE SEQUENCE [LARGE SCALE GENOMIC DNA]</scope>
    <source>
        <strain evidence="4 5">Lewin</strain>
    </source>
</reference>
<dbReference type="PANTHER" id="PTHR30441:SF8">
    <property type="entry name" value="DUF748 DOMAIN-CONTAINING PROTEIN"/>
    <property type="match status" value="1"/>
</dbReference>
<proteinExistence type="predicted"/>
<feature type="compositionally biased region" description="Acidic residues" evidence="1">
    <location>
        <begin position="895"/>
        <end position="906"/>
    </location>
</feature>
<gene>
    <name evidence="4" type="ordered locus">SGRA_2650</name>
</gene>
<sequence length="906" mass="102670">MSPKPKNQKPKKKKSLAWRILSTLFFWSLMFTMIAVIALIVVAAFYEAKIGGLVVQELRKSLKTELKVERAELSLIWDFPKASVSLKNLALHDNSGDSSRYLLRAEDLSLKCSIWGLLSGHYQFNAISISNAAIDVRQYKDGQTNYDIFITEEEAEETGQSSDLNLSIKDANFKNVKLRYLDQIMDQDLSFLLESAFFAGDFNHERYILKSLANIQMNYLEMGGERYLENKTLGYNANIQIDHLTQSYSIKEMKLQAEGNEFLTTGEVVLLPKGSRLDLKFESDKAKLGALLQLLPPKLLPYLGGFESNAYMSFKAETKGLLAPNSLPMTKFNFGLRRGRVSHPNMSQSLKSVNFDVEFENRGGSSNQALLELKNFEASLGGHPISLALRVEDLDNPLIDFSFDGKLPIDLIKGFLGEEVSKGQGLLAIENVALKGRLNDMLNPRYIQKVNLGGALRFDNVGIVRYGVPLSIPEGSLALNNNVFSVNKLQFKSRKSDILLQGNFQNILPVLFADSSNSKQAELGFKASWASEKLDIDELMLAALGPQSQEPLPTDSIAADSVRAEKNEQRMFVSNFLYGSFKLHIQQLNYGEFEFKNIDGELAFQNNKMDLKGLSLEGFQGKMRLDARYTFDLAPKLLAFAELEKIDINQFFDQMDNFGQTTLEARHLRGRLSSLVKVNAFWDEQGHFMDNELSVLADASLEDGEIIGFEMLEDFSQYIKVKDLKHIRFNRVENQFRIANRKLYIPAMFIQSNAMNITLSGSHSFDQDMDYRFKINVGQILANRFKRYNKDMEPLPARKKGLFNVYARMYGNLYDEEYQYQMGRKKVKKLMEADMKEETLALNNSLKAEFMGSEFAARGGSAPSGSNFQRKVKTLEEPDEWADIPEYKGGSGGSIEEEEEPEYIEW</sequence>
<evidence type="ECO:0000256" key="1">
    <source>
        <dbReference type="SAM" id="MobiDB-lite"/>
    </source>
</evidence>
<dbReference type="KEGG" id="sgn:SGRA_2650"/>
<dbReference type="HOGENOM" id="CLU_338831_0_0_10"/>
<dbReference type="RefSeq" id="WP_015692989.1">
    <property type="nucleotide sequence ID" value="NC_016940.1"/>
</dbReference>
<dbReference type="InterPro" id="IPR052894">
    <property type="entry name" value="AsmA-related"/>
</dbReference>
<dbReference type="OrthoDB" id="1489065at2"/>
<keyword evidence="2" id="KW-1133">Transmembrane helix</keyword>
<dbReference type="Pfam" id="PF05170">
    <property type="entry name" value="AsmA"/>
    <property type="match status" value="1"/>
</dbReference>
<dbReference type="eggNOG" id="COG2982">
    <property type="taxonomic scope" value="Bacteria"/>
</dbReference>
<feature type="domain" description="AsmA" evidence="3">
    <location>
        <begin position="24"/>
        <end position="187"/>
    </location>
</feature>
<evidence type="ECO:0000313" key="4">
    <source>
        <dbReference type="EMBL" id="AFC25378.1"/>
    </source>
</evidence>
<feature type="transmembrane region" description="Helical" evidence="2">
    <location>
        <begin position="20"/>
        <end position="46"/>
    </location>
</feature>
<accession>H6L850</accession>
<feature type="region of interest" description="Disordered" evidence="1">
    <location>
        <begin position="879"/>
        <end position="906"/>
    </location>
</feature>
<dbReference type="PANTHER" id="PTHR30441">
    <property type="entry name" value="DUF748 DOMAIN-CONTAINING PROTEIN"/>
    <property type="match status" value="1"/>
</dbReference>
<protein>
    <submittedName>
        <fullName evidence="4">Outer membrane assembly protein</fullName>
    </submittedName>
</protein>
<keyword evidence="2" id="KW-0472">Membrane</keyword>
<keyword evidence="2" id="KW-0812">Transmembrane</keyword>
<dbReference type="Proteomes" id="UP000007519">
    <property type="component" value="Chromosome"/>
</dbReference>